<evidence type="ECO:0000256" key="7">
    <source>
        <dbReference type="ARBA" id="ARBA00023006"/>
    </source>
</evidence>
<keyword evidence="7" id="KW-0072">Autophagy</keyword>
<evidence type="ECO:0000256" key="4">
    <source>
        <dbReference type="ARBA" id="ARBA00022588"/>
    </source>
</evidence>
<feature type="region of interest" description="Disordered" evidence="9">
    <location>
        <begin position="23"/>
        <end position="50"/>
    </location>
</feature>
<evidence type="ECO:0000256" key="9">
    <source>
        <dbReference type="SAM" id="MobiDB-lite"/>
    </source>
</evidence>
<feature type="domain" description="C2" evidence="10">
    <location>
        <begin position="54"/>
        <end position="170"/>
    </location>
</feature>
<dbReference type="CDD" id="cd04016">
    <property type="entry name" value="C2_Tollip"/>
    <property type="match status" value="1"/>
</dbReference>
<dbReference type="EMBL" id="FN653040">
    <property type="protein sequence ID" value="CBY19432.1"/>
    <property type="molecule type" value="Genomic_DNA"/>
</dbReference>
<dbReference type="PROSITE" id="PS51140">
    <property type="entry name" value="CUE"/>
    <property type="match status" value="1"/>
</dbReference>
<evidence type="ECO:0000256" key="5">
    <source>
        <dbReference type="ARBA" id="ARBA00022737"/>
    </source>
</evidence>
<dbReference type="PANTHER" id="PTHR16461">
    <property type="entry name" value="TOLL-INTERACTING PROTEIN"/>
    <property type="match status" value="1"/>
</dbReference>
<dbReference type="InterPro" id="IPR009060">
    <property type="entry name" value="UBA-like_sf"/>
</dbReference>
<name>E4XE42_OIKDI</name>
<dbReference type="PROSITE" id="PS50004">
    <property type="entry name" value="C2"/>
    <property type="match status" value="1"/>
</dbReference>
<dbReference type="Gene3D" id="1.10.8.10">
    <property type="entry name" value="DNA helicase RuvA subunit, C-terminal domain"/>
    <property type="match status" value="1"/>
</dbReference>
<dbReference type="GO" id="GO:0031624">
    <property type="term" value="F:ubiquitin conjugating enzyme binding"/>
    <property type="evidence" value="ECO:0007669"/>
    <property type="project" value="TreeGrafter"/>
</dbReference>
<keyword evidence="5" id="KW-0677">Repeat</keyword>
<organism evidence="12">
    <name type="scientific">Oikopleura dioica</name>
    <name type="common">Tunicate</name>
    <dbReference type="NCBI Taxonomy" id="34765"/>
    <lineage>
        <taxon>Eukaryota</taxon>
        <taxon>Metazoa</taxon>
        <taxon>Chordata</taxon>
        <taxon>Tunicata</taxon>
        <taxon>Appendicularia</taxon>
        <taxon>Copelata</taxon>
        <taxon>Oikopleuridae</taxon>
        <taxon>Oikopleura</taxon>
    </lineage>
</organism>
<dbReference type="AlphaFoldDB" id="E4XE42"/>
<dbReference type="InterPro" id="IPR035892">
    <property type="entry name" value="C2_domain_sf"/>
</dbReference>
<evidence type="ECO:0000256" key="3">
    <source>
        <dbReference type="ARBA" id="ARBA00022490"/>
    </source>
</evidence>
<dbReference type="OrthoDB" id="9942608at2759"/>
<dbReference type="FunFam" id="1.10.8.10:FF:000036">
    <property type="entry name" value="Toll-interacting protein-like Protein"/>
    <property type="match status" value="1"/>
</dbReference>
<dbReference type="Proteomes" id="UP000001307">
    <property type="component" value="Unassembled WGS sequence"/>
</dbReference>
<evidence type="ECO:0000259" key="11">
    <source>
        <dbReference type="PROSITE" id="PS51140"/>
    </source>
</evidence>
<dbReference type="InterPro" id="IPR000008">
    <property type="entry name" value="C2_dom"/>
</dbReference>
<dbReference type="Pfam" id="PF00168">
    <property type="entry name" value="C2"/>
    <property type="match status" value="1"/>
</dbReference>
<dbReference type="SMART" id="SM00546">
    <property type="entry name" value="CUE"/>
    <property type="match status" value="1"/>
</dbReference>
<dbReference type="CDD" id="cd14363">
    <property type="entry name" value="CUE_TOLIP"/>
    <property type="match status" value="1"/>
</dbReference>
<dbReference type="InParanoid" id="E4XE42"/>
<dbReference type="Pfam" id="PF02845">
    <property type="entry name" value="CUE"/>
    <property type="match status" value="1"/>
</dbReference>
<evidence type="ECO:0000256" key="2">
    <source>
        <dbReference type="ARBA" id="ARBA00009278"/>
    </source>
</evidence>
<proteinExistence type="inferred from homology"/>
<dbReference type="GO" id="GO:0005737">
    <property type="term" value="C:cytoplasm"/>
    <property type="evidence" value="ECO:0007669"/>
    <property type="project" value="UniProtKB-SubCell"/>
</dbReference>
<feature type="domain" description="CUE" evidence="11">
    <location>
        <begin position="222"/>
        <end position="264"/>
    </location>
</feature>
<evidence type="ECO:0000256" key="1">
    <source>
        <dbReference type="ARBA" id="ARBA00004496"/>
    </source>
</evidence>
<dbReference type="InterPro" id="IPR003892">
    <property type="entry name" value="CUE"/>
</dbReference>
<gene>
    <name evidence="12" type="ORF">GSOID_T00008444001</name>
</gene>
<dbReference type="GO" id="GO:0006914">
    <property type="term" value="P:autophagy"/>
    <property type="evidence" value="ECO:0007669"/>
    <property type="project" value="UniProtKB-KW"/>
</dbReference>
<dbReference type="InterPro" id="IPR041799">
    <property type="entry name" value="TOLIP_CUE"/>
</dbReference>
<keyword evidence="6" id="KW-0391">Immunity</keyword>
<evidence type="ECO:0000313" key="13">
    <source>
        <dbReference type="Proteomes" id="UP000001307"/>
    </source>
</evidence>
<evidence type="ECO:0000313" key="12">
    <source>
        <dbReference type="EMBL" id="CBY19432.1"/>
    </source>
</evidence>
<keyword evidence="3" id="KW-0963">Cytoplasm</keyword>
<reference evidence="12" key="1">
    <citation type="journal article" date="2010" name="Science">
        <title>Plasticity of animal genome architecture unmasked by rapid evolution of a pelagic tunicate.</title>
        <authorList>
            <person name="Denoeud F."/>
            <person name="Henriet S."/>
            <person name="Mungpakdee S."/>
            <person name="Aury J.M."/>
            <person name="Da Silva C."/>
            <person name="Brinkmann H."/>
            <person name="Mikhaleva J."/>
            <person name="Olsen L.C."/>
            <person name="Jubin C."/>
            <person name="Canestro C."/>
            <person name="Bouquet J.M."/>
            <person name="Danks G."/>
            <person name="Poulain J."/>
            <person name="Campsteijn C."/>
            <person name="Adamski M."/>
            <person name="Cross I."/>
            <person name="Yadetie F."/>
            <person name="Muffato M."/>
            <person name="Louis A."/>
            <person name="Butcher S."/>
            <person name="Tsagkogeorga G."/>
            <person name="Konrad A."/>
            <person name="Singh S."/>
            <person name="Jensen M.F."/>
            <person name="Cong E.H."/>
            <person name="Eikeseth-Otteraa H."/>
            <person name="Noel B."/>
            <person name="Anthouard V."/>
            <person name="Porcel B.M."/>
            <person name="Kachouri-Lafond R."/>
            <person name="Nishino A."/>
            <person name="Ugolini M."/>
            <person name="Chourrout P."/>
            <person name="Nishida H."/>
            <person name="Aasland R."/>
            <person name="Huzurbazar S."/>
            <person name="Westhof E."/>
            <person name="Delsuc F."/>
            <person name="Lehrach H."/>
            <person name="Reinhardt R."/>
            <person name="Weissenbach J."/>
            <person name="Roy S.W."/>
            <person name="Artiguenave F."/>
            <person name="Postlethwait J.H."/>
            <person name="Manak J.R."/>
            <person name="Thompson E.M."/>
            <person name="Jaillon O."/>
            <person name="Du Pasquier L."/>
            <person name="Boudinot P."/>
            <person name="Liberles D.A."/>
            <person name="Volff J.N."/>
            <person name="Philippe H."/>
            <person name="Lenhard B."/>
            <person name="Roest Crollius H."/>
            <person name="Wincker P."/>
            <person name="Chourrout D."/>
        </authorList>
    </citation>
    <scope>NUCLEOTIDE SEQUENCE [LARGE SCALE GENOMIC DNA]</scope>
</reference>
<dbReference type="Gene3D" id="2.60.40.150">
    <property type="entry name" value="C2 domain"/>
    <property type="match status" value="1"/>
</dbReference>
<dbReference type="SMART" id="SM00239">
    <property type="entry name" value="C2"/>
    <property type="match status" value="1"/>
</dbReference>
<dbReference type="SUPFAM" id="SSF46934">
    <property type="entry name" value="UBA-like"/>
    <property type="match status" value="1"/>
</dbReference>
<keyword evidence="13" id="KW-1185">Reference proteome</keyword>
<dbReference type="PANTHER" id="PTHR16461:SF5">
    <property type="entry name" value="TOLL-INTERACTING PROTEIN"/>
    <property type="match status" value="1"/>
</dbReference>
<dbReference type="GO" id="GO:0006511">
    <property type="term" value="P:ubiquitin-dependent protein catabolic process"/>
    <property type="evidence" value="ECO:0007669"/>
    <property type="project" value="TreeGrafter"/>
</dbReference>
<dbReference type="InterPro" id="IPR037301">
    <property type="entry name" value="Tollip_C2"/>
</dbReference>
<evidence type="ECO:0000256" key="6">
    <source>
        <dbReference type="ARBA" id="ARBA00022859"/>
    </source>
</evidence>
<sequence length="264" mass="29274">MQSSHRGNLMLGQLPDEFLRSNAQTQREQGERASVRAAEALATQESSRNPASTAAAQAGFGAQYVTVGRLSVTVVEARLAKNYSMLGITRMDPYCRIRVGHNVYETETSQNGGKNPMWGKILYATLPNGVDSFTVEIFDEKSFTKDERIAYATIPIPTQLFDGETVNEFYNLSGKQGLDQEGQVNLILSYNKYQQPMFNQPYEQAVIAQSLQAAQQPPRPVITESDINQIHEMFPTTDKSVIKTVLTANNGNKDAAIESLLQMQ</sequence>
<accession>E4XE42</accession>
<dbReference type="GO" id="GO:0043130">
    <property type="term" value="F:ubiquitin binding"/>
    <property type="evidence" value="ECO:0007669"/>
    <property type="project" value="InterPro"/>
</dbReference>
<evidence type="ECO:0000256" key="8">
    <source>
        <dbReference type="ARBA" id="ARBA00023198"/>
    </source>
</evidence>
<dbReference type="FunCoup" id="E4XE42">
    <property type="interactions" value="54"/>
</dbReference>
<protein>
    <recommendedName>
        <fullName evidence="14">Toll-interacting protein</fullName>
    </recommendedName>
</protein>
<comment type="similarity">
    <text evidence="2">Belongs to the tollip family.</text>
</comment>
<evidence type="ECO:0000259" key="10">
    <source>
        <dbReference type="PROSITE" id="PS50004"/>
    </source>
</evidence>
<evidence type="ECO:0008006" key="14">
    <source>
        <dbReference type="Google" id="ProtNLM"/>
    </source>
</evidence>
<dbReference type="SUPFAM" id="SSF49562">
    <property type="entry name" value="C2 domain (Calcium/lipid-binding domain, CaLB)"/>
    <property type="match status" value="1"/>
</dbReference>
<comment type="subcellular location">
    <subcellularLocation>
        <location evidence="1">Cytoplasm</location>
    </subcellularLocation>
</comment>
<keyword evidence="4" id="KW-0399">Innate immunity</keyword>
<dbReference type="GO" id="GO:0045087">
    <property type="term" value="P:innate immune response"/>
    <property type="evidence" value="ECO:0007669"/>
    <property type="project" value="UniProtKB-KW"/>
</dbReference>
<keyword evidence="8" id="KW-0395">Inflammatory response</keyword>